<dbReference type="Proteomes" id="UP001527866">
    <property type="component" value="Unassembled WGS sequence"/>
</dbReference>
<keyword evidence="5" id="KW-1185">Reference proteome</keyword>
<dbReference type="SMART" id="SM00829">
    <property type="entry name" value="PKS_ER"/>
    <property type="match status" value="1"/>
</dbReference>
<dbReference type="InterPro" id="IPR011032">
    <property type="entry name" value="GroES-like_sf"/>
</dbReference>
<dbReference type="SUPFAM" id="SSF50129">
    <property type="entry name" value="GroES-like"/>
    <property type="match status" value="1"/>
</dbReference>
<evidence type="ECO:0000259" key="3">
    <source>
        <dbReference type="SMART" id="SM00829"/>
    </source>
</evidence>
<dbReference type="Gene3D" id="3.40.50.720">
    <property type="entry name" value="NAD(P)-binding Rossmann-like Domain"/>
    <property type="match status" value="1"/>
</dbReference>
<dbReference type="CDD" id="cd05289">
    <property type="entry name" value="MDR_like_2"/>
    <property type="match status" value="1"/>
</dbReference>
<evidence type="ECO:0000256" key="1">
    <source>
        <dbReference type="ARBA" id="ARBA00022857"/>
    </source>
</evidence>
<organism evidence="4 5">
    <name type="scientific">Nocardiopsis endophytica</name>
    <dbReference type="NCBI Taxonomy" id="3018445"/>
    <lineage>
        <taxon>Bacteria</taxon>
        <taxon>Bacillati</taxon>
        <taxon>Actinomycetota</taxon>
        <taxon>Actinomycetes</taxon>
        <taxon>Streptosporangiales</taxon>
        <taxon>Nocardiopsidaceae</taxon>
        <taxon>Nocardiopsis</taxon>
    </lineage>
</organism>
<evidence type="ECO:0000313" key="5">
    <source>
        <dbReference type="Proteomes" id="UP001527866"/>
    </source>
</evidence>
<feature type="domain" description="Enoyl reductase (ER)" evidence="3">
    <location>
        <begin position="11"/>
        <end position="303"/>
    </location>
</feature>
<keyword evidence="1" id="KW-0521">NADP</keyword>
<dbReference type="Pfam" id="PF08240">
    <property type="entry name" value="ADH_N"/>
    <property type="match status" value="1"/>
</dbReference>
<keyword evidence="2" id="KW-0560">Oxidoreductase</keyword>
<dbReference type="RefSeq" id="WP_270683480.1">
    <property type="nucleotide sequence ID" value="NZ_JAQFWQ010000005.1"/>
</dbReference>
<sequence>MSKAVVFHEPGGPERLTVVDAPTPSPGPGEVLIRVMAAGVQPFDIAVVEGWLPAAADGPDFPRTPGNEYAGVVEEVGPGVSGFAPGDEVLGFNVLGSYREHVAMPADQITAKPPSMPWEVAGGFTAPAQTAHIALQDMGLSKGETLLVHGAAGAVGTIAVQLARHRSATVIGAAREARHDYLRSLGAVPVAYGEGFTDRVRALAPDGTVHGAIDGVGGHALDATLELVEDRSRIFTLVDHAKAPGLGIRTVPPKRSAARLAELADLYARGGLHVHIHAEFPLEKAADAHRFYKQGGVQGKIVLTTDALRGAREARA</sequence>
<protein>
    <submittedName>
        <fullName evidence="4">NADP-dependent oxidoreductase</fullName>
    </submittedName>
</protein>
<dbReference type="InterPro" id="IPR036291">
    <property type="entry name" value="NAD(P)-bd_dom_sf"/>
</dbReference>
<reference evidence="4 5" key="1">
    <citation type="submission" date="2023-01" db="EMBL/GenBank/DDBJ databases">
        <title>Draft genome sequence of Nocardiopsis sp. RSe5-2 isolated from halophytes.</title>
        <authorList>
            <person name="Duangmal K."/>
            <person name="Chantavorakit T."/>
        </authorList>
    </citation>
    <scope>NUCLEOTIDE SEQUENCE [LARGE SCALE GENOMIC DNA]</scope>
    <source>
        <strain evidence="4 5">RSe5-2</strain>
    </source>
</reference>
<dbReference type="EMBL" id="JAQFWQ010000005">
    <property type="protein sequence ID" value="MDA2809577.1"/>
    <property type="molecule type" value="Genomic_DNA"/>
</dbReference>
<accession>A0ABT4TZP8</accession>
<evidence type="ECO:0000256" key="2">
    <source>
        <dbReference type="ARBA" id="ARBA00023002"/>
    </source>
</evidence>
<proteinExistence type="predicted"/>
<gene>
    <name evidence="4" type="ORF">O4J56_02895</name>
</gene>
<dbReference type="Pfam" id="PF13602">
    <property type="entry name" value="ADH_zinc_N_2"/>
    <property type="match status" value="1"/>
</dbReference>
<dbReference type="InterPro" id="IPR013154">
    <property type="entry name" value="ADH-like_N"/>
</dbReference>
<dbReference type="SUPFAM" id="SSF51735">
    <property type="entry name" value="NAD(P)-binding Rossmann-fold domains"/>
    <property type="match status" value="1"/>
</dbReference>
<dbReference type="InterPro" id="IPR020843">
    <property type="entry name" value="ER"/>
</dbReference>
<dbReference type="Gene3D" id="3.90.180.10">
    <property type="entry name" value="Medium-chain alcohol dehydrogenases, catalytic domain"/>
    <property type="match status" value="1"/>
</dbReference>
<comment type="caution">
    <text evidence="4">The sequence shown here is derived from an EMBL/GenBank/DDBJ whole genome shotgun (WGS) entry which is preliminary data.</text>
</comment>
<name>A0ABT4TZP8_9ACTN</name>
<dbReference type="PANTHER" id="PTHR48106:SF18">
    <property type="entry name" value="QUINONE OXIDOREDUCTASE PIG3"/>
    <property type="match status" value="1"/>
</dbReference>
<evidence type="ECO:0000313" key="4">
    <source>
        <dbReference type="EMBL" id="MDA2809577.1"/>
    </source>
</evidence>
<dbReference type="PANTHER" id="PTHR48106">
    <property type="entry name" value="QUINONE OXIDOREDUCTASE PIG3-RELATED"/>
    <property type="match status" value="1"/>
</dbReference>